<proteinExistence type="predicted"/>
<evidence type="ECO:0008006" key="3">
    <source>
        <dbReference type="Google" id="ProtNLM"/>
    </source>
</evidence>
<comment type="caution">
    <text evidence="1">The sequence shown here is derived from an EMBL/GenBank/DDBJ whole genome shotgun (WGS) entry which is preliminary data.</text>
</comment>
<evidence type="ECO:0000313" key="2">
    <source>
        <dbReference type="Proteomes" id="UP000239800"/>
    </source>
</evidence>
<keyword evidence="2" id="KW-1185">Reference proteome</keyword>
<dbReference type="OrthoDB" id="978497at2"/>
<reference evidence="1 2" key="1">
    <citation type="submission" date="2016-11" db="EMBL/GenBank/DDBJ databases">
        <title>Trade-off between light-utilization and light-protection in marine flavobacteria.</title>
        <authorList>
            <person name="Kumagai Y."/>
        </authorList>
    </citation>
    <scope>NUCLEOTIDE SEQUENCE [LARGE SCALE GENOMIC DNA]</scope>
    <source>
        <strain evidence="1 2">NBRC 107741</strain>
    </source>
</reference>
<sequence>MTFTVINRDQLKSILVIGFLLLPILLASAQEVTQDSVTTPFRKGRWLSGLSGSFSSSALEISGSDELVSSNAYSLEVFTGTFFKDRWFVGANILAGRSEGSGLVERESETFLLGPSIGYYFLKESYGSLYLSVLPGYIRIRETSSVDLERRLVQQTVEGPGFALRTRLGYAYVISDRVVLDVGVGTSLAWLDIDLTSEALGADRSDSIFNNSTFFSFGFNVILDEFFF</sequence>
<gene>
    <name evidence="1" type="ORF">BST85_01360</name>
</gene>
<organism evidence="1 2">
    <name type="scientific">Aureitalea marina</name>
    <dbReference type="NCBI Taxonomy" id="930804"/>
    <lineage>
        <taxon>Bacteria</taxon>
        <taxon>Pseudomonadati</taxon>
        <taxon>Bacteroidota</taxon>
        <taxon>Flavobacteriia</taxon>
        <taxon>Flavobacteriales</taxon>
        <taxon>Flavobacteriaceae</taxon>
        <taxon>Aureitalea</taxon>
    </lineage>
</organism>
<dbReference type="EMBL" id="MQUB01000001">
    <property type="protein sequence ID" value="PQB03698.1"/>
    <property type="molecule type" value="Genomic_DNA"/>
</dbReference>
<dbReference type="Proteomes" id="UP000239800">
    <property type="component" value="Unassembled WGS sequence"/>
</dbReference>
<dbReference type="RefSeq" id="WP_104811620.1">
    <property type="nucleotide sequence ID" value="NZ_MQUB01000001.1"/>
</dbReference>
<accession>A0A2S7KM64</accession>
<protein>
    <recommendedName>
        <fullName evidence="3">Outer membrane protein beta-barrel domain-containing protein</fullName>
    </recommendedName>
</protein>
<dbReference type="AlphaFoldDB" id="A0A2S7KM64"/>
<name>A0A2S7KM64_9FLAO</name>
<evidence type="ECO:0000313" key="1">
    <source>
        <dbReference type="EMBL" id="PQB03698.1"/>
    </source>
</evidence>